<dbReference type="GO" id="GO:0016853">
    <property type="term" value="F:isomerase activity"/>
    <property type="evidence" value="ECO:0007669"/>
    <property type="project" value="UniProtKB-KW"/>
</dbReference>
<keyword evidence="2" id="KW-0413">Isomerase</keyword>
<dbReference type="PANTHER" id="PTHR13887">
    <property type="entry name" value="GLUTATHIONE S-TRANSFERASE KAPPA"/>
    <property type="match status" value="1"/>
</dbReference>
<proteinExistence type="predicted"/>
<dbReference type="EMBL" id="FNBL01000001">
    <property type="protein sequence ID" value="SDE73489.1"/>
    <property type="molecule type" value="Genomic_DNA"/>
</dbReference>
<dbReference type="Proteomes" id="UP000182284">
    <property type="component" value="Unassembled WGS sequence"/>
</dbReference>
<dbReference type="CDD" id="cd03024">
    <property type="entry name" value="DsbA_FrnE"/>
    <property type="match status" value="1"/>
</dbReference>
<dbReference type="Pfam" id="PF01323">
    <property type="entry name" value="DSBA"/>
    <property type="match status" value="1"/>
</dbReference>
<evidence type="ECO:0000313" key="2">
    <source>
        <dbReference type="EMBL" id="SDE73489.1"/>
    </source>
</evidence>
<feature type="domain" description="DSBA-like thioredoxin" evidence="1">
    <location>
        <begin position="8"/>
        <end position="201"/>
    </location>
</feature>
<sequence length="233" mass="26060">MISPVIPLDIFHDPICPWCAIGKARLDRALEARPDHPFALQWHPFQLNPTMPKGGMERQAYLNAKFGGAERARKAYLPIIEVMLKEMPKVDLLAIKTTPNTLDAHRLIHWAGIEGRQTPMVSALYRAYFQEGRDIGDVETLVALAERVEMDGAAVRRLLLSDADVEDIQTRDTHARERGVNAVPLYIVANQHAVEGAQPPELWMRVNDELTAQIAADDQNADDQDDDPSQALV</sequence>
<accession>A0A1G7FBY2</accession>
<dbReference type="RefSeq" id="WP_176832790.1">
    <property type="nucleotide sequence ID" value="NZ_FNBL01000001.1"/>
</dbReference>
<name>A0A1G7FBY2_9RHOB</name>
<organism evidence="2 3">
    <name type="scientific">Celeribacter baekdonensis</name>
    <dbReference type="NCBI Taxonomy" id="875171"/>
    <lineage>
        <taxon>Bacteria</taxon>
        <taxon>Pseudomonadati</taxon>
        <taxon>Pseudomonadota</taxon>
        <taxon>Alphaproteobacteria</taxon>
        <taxon>Rhodobacterales</taxon>
        <taxon>Roseobacteraceae</taxon>
        <taxon>Celeribacter</taxon>
    </lineage>
</organism>
<dbReference type="SUPFAM" id="SSF52833">
    <property type="entry name" value="Thioredoxin-like"/>
    <property type="match status" value="1"/>
</dbReference>
<reference evidence="2 3" key="1">
    <citation type="submission" date="2016-10" db="EMBL/GenBank/DDBJ databases">
        <authorList>
            <person name="de Groot N.N."/>
        </authorList>
    </citation>
    <scope>NUCLEOTIDE SEQUENCE [LARGE SCALE GENOMIC DNA]</scope>
    <source>
        <strain evidence="2 3">DSM 27375</strain>
    </source>
</reference>
<evidence type="ECO:0000259" key="1">
    <source>
        <dbReference type="Pfam" id="PF01323"/>
    </source>
</evidence>
<dbReference type="GO" id="GO:0016491">
    <property type="term" value="F:oxidoreductase activity"/>
    <property type="evidence" value="ECO:0007669"/>
    <property type="project" value="InterPro"/>
</dbReference>
<dbReference type="InterPro" id="IPR001853">
    <property type="entry name" value="DSBA-like_thioredoxin_dom"/>
</dbReference>
<dbReference type="PANTHER" id="PTHR13887:SF41">
    <property type="entry name" value="THIOREDOXIN SUPERFAMILY PROTEIN"/>
    <property type="match status" value="1"/>
</dbReference>
<dbReference type="AlphaFoldDB" id="A0A1G7FBY2"/>
<evidence type="ECO:0000313" key="3">
    <source>
        <dbReference type="Proteomes" id="UP000182284"/>
    </source>
</evidence>
<dbReference type="Gene3D" id="3.40.30.10">
    <property type="entry name" value="Glutaredoxin"/>
    <property type="match status" value="1"/>
</dbReference>
<gene>
    <name evidence="2" type="ORF">SAMN04488117_10119</name>
</gene>
<protein>
    <submittedName>
        <fullName evidence="2">Predicted dithiol-disulfide isomerase, DsbA family</fullName>
    </submittedName>
</protein>
<dbReference type="InterPro" id="IPR036249">
    <property type="entry name" value="Thioredoxin-like_sf"/>
</dbReference>